<dbReference type="OrthoDB" id="9807210at2"/>
<proteinExistence type="predicted"/>
<dbReference type="GO" id="GO:0019213">
    <property type="term" value="F:deacetylase activity"/>
    <property type="evidence" value="ECO:0007669"/>
    <property type="project" value="InterPro"/>
</dbReference>
<evidence type="ECO:0000256" key="3">
    <source>
        <dbReference type="PIRSR" id="PIRSR039004-3"/>
    </source>
</evidence>
<evidence type="ECO:0000259" key="4">
    <source>
        <dbReference type="Pfam" id="PF01979"/>
    </source>
</evidence>
<dbReference type="Pfam" id="PF01979">
    <property type="entry name" value="Amidohydro_1"/>
    <property type="match status" value="1"/>
</dbReference>
<evidence type="ECO:0000256" key="2">
    <source>
        <dbReference type="PIRSR" id="PIRSR039004-2"/>
    </source>
</evidence>
<dbReference type="InterPro" id="IPR011059">
    <property type="entry name" value="Metal-dep_hydrolase_composite"/>
</dbReference>
<dbReference type="GO" id="GO:0016810">
    <property type="term" value="F:hydrolase activity, acting on carbon-nitrogen (but not peptide) bonds"/>
    <property type="evidence" value="ECO:0007669"/>
    <property type="project" value="InterPro"/>
</dbReference>
<name>A0A1H0HJ65_9HYPH</name>
<feature type="modified residue" description="N6-carboxylysine" evidence="2">
    <location>
        <position position="167"/>
    </location>
</feature>
<dbReference type="InterPro" id="IPR020043">
    <property type="entry name" value="Deacetylase_Atu3266-like"/>
</dbReference>
<dbReference type="InterPro" id="IPR006680">
    <property type="entry name" value="Amidohydro-rel"/>
</dbReference>
<keyword evidence="1" id="KW-0862">Zinc</keyword>
<protein>
    <submittedName>
        <fullName evidence="5">Dihydroorotase</fullName>
    </submittedName>
</protein>
<dbReference type="PANTHER" id="PTHR42717:SF1">
    <property type="entry name" value="IMIDAZOLONEPROPIONASE AND RELATED AMIDOHYDROLASES"/>
    <property type="match status" value="1"/>
</dbReference>
<dbReference type="PANTHER" id="PTHR42717">
    <property type="entry name" value="DIHYDROOROTASE-RELATED"/>
    <property type="match status" value="1"/>
</dbReference>
<dbReference type="PIRSF" id="PIRSF039004">
    <property type="entry name" value="ADE_EF_0837"/>
    <property type="match status" value="1"/>
</dbReference>
<feature type="binding site" evidence="1">
    <location>
        <position position="67"/>
    </location>
    <ligand>
        <name>Zn(2+)</name>
        <dbReference type="ChEBI" id="CHEBI:29105"/>
        <label>1</label>
    </ligand>
</feature>
<reference evidence="5 6" key="1">
    <citation type="submission" date="2016-10" db="EMBL/GenBank/DDBJ databases">
        <authorList>
            <person name="de Groot N.N."/>
        </authorList>
    </citation>
    <scope>NUCLEOTIDE SEQUENCE [LARGE SCALE GENOMIC DNA]</scope>
    <source>
        <strain evidence="6">L7-484,KACC 16230,DSM 25025</strain>
    </source>
</reference>
<dbReference type="InterPro" id="IPR032466">
    <property type="entry name" value="Metal_Hydrolase"/>
</dbReference>
<feature type="site" description="Transition state stabilizer" evidence="3">
    <location>
        <position position="169"/>
    </location>
</feature>
<feature type="binding site" evidence="1">
    <location>
        <position position="223"/>
    </location>
    <ligand>
        <name>Zn(2+)</name>
        <dbReference type="ChEBI" id="CHEBI:29105"/>
        <label>2</label>
    </ligand>
</feature>
<dbReference type="EMBL" id="FNIT01000004">
    <property type="protein sequence ID" value="SDO19084.1"/>
    <property type="molecule type" value="Genomic_DNA"/>
</dbReference>
<feature type="binding site" evidence="1">
    <location>
        <position position="65"/>
    </location>
    <ligand>
        <name>Zn(2+)</name>
        <dbReference type="ChEBI" id="CHEBI:29105"/>
        <label>1</label>
    </ligand>
</feature>
<dbReference type="STRING" id="1166073.SAMN05192530_104119"/>
<feature type="binding site" description="via carbamate group" evidence="1">
    <location>
        <position position="167"/>
    </location>
    <ligand>
        <name>Zn(2+)</name>
        <dbReference type="ChEBI" id="CHEBI:29105"/>
        <label>2</label>
    </ligand>
</feature>
<dbReference type="GO" id="GO:0046872">
    <property type="term" value="F:metal ion binding"/>
    <property type="evidence" value="ECO:0007669"/>
    <property type="project" value="UniProtKB-KW"/>
</dbReference>
<evidence type="ECO:0000313" key="5">
    <source>
        <dbReference type="EMBL" id="SDO19084.1"/>
    </source>
</evidence>
<feature type="binding site" description="via carbamate group" evidence="1">
    <location>
        <position position="167"/>
    </location>
    <ligand>
        <name>Zn(2+)</name>
        <dbReference type="ChEBI" id="CHEBI:29105"/>
        <label>1</label>
    </ligand>
</feature>
<dbReference type="RefSeq" id="WP_090672883.1">
    <property type="nucleotide sequence ID" value="NZ_FNIT01000004.1"/>
</dbReference>
<dbReference type="NCBIfam" id="NF006689">
    <property type="entry name" value="PRK09237.1"/>
    <property type="match status" value="1"/>
</dbReference>
<feature type="binding site" evidence="1">
    <location>
        <position position="284"/>
    </location>
    <ligand>
        <name>Zn(2+)</name>
        <dbReference type="ChEBI" id="CHEBI:29105"/>
        <label>1</label>
    </ligand>
</feature>
<keyword evidence="6" id="KW-1185">Reference proteome</keyword>
<dbReference type="Gene3D" id="3.20.20.140">
    <property type="entry name" value="Metal-dependent hydrolases"/>
    <property type="match status" value="1"/>
</dbReference>
<dbReference type="Gene3D" id="2.30.40.10">
    <property type="entry name" value="Urease, subunit C, domain 1"/>
    <property type="match status" value="1"/>
</dbReference>
<gene>
    <name evidence="5" type="ORF">SAMN05192530_104119</name>
</gene>
<feature type="binding site" evidence="1">
    <location>
        <position position="200"/>
    </location>
    <ligand>
        <name>Zn(2+)</name>
        <dbReference type="ChEBI" id="CHEBI:29105"/>
        <label>2</label>
    </ligand>
</feature>
<feature type="domain" description="Amidohydrolase-related" evidence="4">
    <location>
        <begin position="268"/>
        <end position="347"/>
    </location>
</feature>
<dbReference type="Proteomes" id="UP000198793">
    <property type="component" value="Unassembled WGS sequence"/>
</dbReference>
<dbReference type="AlphaFoldDB" id="A0A1H0HJ65"/>
<keyword evidence="1" id="KW-0479">Metal-binding</keyword>
<dbReference type="SUPFAM" id="SSF51556">
    <property type="entry name" value="Metallo-dependent hydrolases"/>
    <property type="match status" value="1"/>
</dbReference>
<organism evidence="5 6">
    <name type="scientific">Aureimonas jatrophae</name>
    <dbReference type="NCBI Taxonomy" id="1166073"/>
    <lineage>
        <taxon>Bacteria</taxon>
        <taxon>Pseudomonadati</taxon>
        <taxon>Pseudomonadota</taxon>
        <taxon>Alphaproteobacteria</taxon>
        <taxon>Hyphomicrobiales</taxon>
        <taxon>Aurantimonadaceae</taxon>
        <taxon>Aureimonas</taxon>
    </lineage>
</organism>
<evidence type="ECO:0000256" key="1">
    <source>
        <dbReference type="PIRSR" id="PIRSR039004-1"/>
    </source>
</evidence>
<sequence length="393" mass="41565">MTPSLLVRGGRVIDPASGFDAVADVLVRDGRIAAIAPGLAREDGADVQVVEAAGALVVQGLVDLHTHAYWGGTLLGVNADKIGPRTGVTTWVDCGSSGAATLEGFLWHVVRPSRVRILPMVNLSYIGLAAAGHLSMDVGELHDWRFADLREIDRVGEAFGSEIHGVKLRASNNACGANGPVVLPLAREAADRLGVPLMIHVGTAPPTIDEVLPFLREGDILAHVYNASAGGSVLDASGRLRPSVREAMRRGVRMDVGHGGSSFSFRIAERAMDQGLLPDAISSDLHAHNIDGPAGSLPEVMAKFLALGLSLPEVLRLATTSPATVIRRPDLGRLQVGGEADLAVFHLEERGVDLVDCEGVVRRGSVSLRNVLTVCRGQVLDSVEDGRNEGRRY</sequence>
<accession>A0A1H0HJ65</accession>
<dbReference type="SUPFAM" id="SSF51338">
    <property type="entry name" value="Composite domain of metallo-dependent hydrolases"/>
    <property type="match status" value="1"/>
</dbReference>
<evidence type="ECO:0000313" key="6">
    <source>
        <dbReference type="Proteomes" id="UP000198793"/>
    </source>
</evidence>